<evidence type="ECO:0000259" key="2">
    <source>
        <dbReference type="Pfam" id="PF07171"/>
    </source>
</evidence>
<keyword evidence="1" id="KW-0482">Metalloprotease</keyword>
<evidence type="ECO:0000313" key="4">
    <source>
        <dbReference type="EMBL" id="ANN73407.1"/>
    </source>
</evidence>
<dbReference type="PIRSF" id="PIRSF012702">
    <property type="entry name" value="UCP012702"/>
    <property type="match status" value="1"/>
</dbReference>
<reference evidence="4 5" key="1">
    <citation type="submission" date="2016-06" db="EMBL/GenBank/DDBJ databases">
        <title>Complete genome sequences of Bordetella bronchialis and Bordetella flabilis.</title>
        <authorList>
            <person name="LiPuma J.J."/>
            <person name="Spilker T."/>
        </authorList>
    </citation>
    <scope>NUCLEOTIDE SEQUENCE [LARGE SCALE GENOMIC DNA]</scope>
    <source>
        <strain evidence="4 5">AU17976</strain>
    </source>
</reference>
<keyword evidence="1" id="KW-0479">Metal-binding</keyword>
<dbReference type="STRING" id="463025.BAU08_20490"/>
<dbReference type="RefSeq" id="WP_066671368.1">
    <property type="nucleotide sequence ID" value="NZ_CP016171.1"/>
</dbReference>
<accession>A0A193G076</accession>
<dbReference type="GO" id="GO:0046872">
    <property type="term" value="F:metal ion binding"/>
    <property type="evidence" value="ECO:0007669"/>
    <property type="project" value="UniProtKB-KW"/>
</dbReference>
<sequence>MRVLIAGFKHETNTFAANRADWAAFERGEMFPKPVRGQAMLEMVASVDVSATGFARQARARGWTLVPSLWCGAVPSSYITDDAFERICAAILEDVRKLDFDAIYLELHGAALSESFDDAEGELLARIRAAVGPDMPIVASLDLHANVTRAMLALADGLVAFRTYPHIDYVKTGERAAVLLERLLRHGRREACASERLPFLISINSQGTGSQPAKGCYALLEDIDARYGTVSSFCMGFPAADFEECGPVLWAHGERAREAVAALHARVAEPSQWRLTAQTAPQAVARALARAAASPKAVVVADTQDNPGIGGTSSTTGVLHALLDAGAGRAFPGRVALGVLYDPGAAALAHRAGVGQEIRCAVGESVQTPAGPSEAPVAGSFRVLALSDGVATFKGPKMTGFRTQLGLSACLSIDGVLIVVASGRIGAQDRELFRMVGIDPENMKILVVKSSHHFRADFDRLVENPDTDVMFALAPGLLLVDPADLPWKKLSPATRLRP</sequence>
<dbReference type="EMBL" id="CP016171">
    <property type="protein sequence ID" value="ANN73407.1"/>
    <property type="molecule type" value="Genomic_DNA"/>
</dbReference>
<dbReference type="AlphaFoldDB" id="A0A193G076"/>
<evidence type="ECO:0000313" key="5">
    <source>
        <dbReference type="Proteomes" id="UP000092213"/>
    </source>
</evidence>
<comment type="function">
    <text evidence="1">Involved in peptidolytic degradation of cyclic heptapeptide hepatotoxin microcystin (MC).</text>
</comment>
<gene>
    <name evidence="4" type="ORF">BAU08_20490</name>
</gene>
<comment type="similarity">
    <text evidence="1">Belongs to the peptidase M81 family.</text>
</comment>
<feature type="domain" description="Microcystin LR degradation protein MlrC C-terminal" evidence="2">
    <location>
        <begin position="300"/>
        <end position="489"/>
    </location>
</feature>
<name>A0A193G076_9BORD</name>
<feature type="domain" description="Microcystin LR degradation protein MlrC N-terminal" evidence="3">
    <location>
        <begin position="2"/>
        <end position="286"/>
    </location>
</feature>
<organism evidence="4 5">
    <name type="scientific">Bordetella bronchialis</name>
    <dbReference type="NCBI Taxonomy" id="463025"/>
    <lineage>
        <taxon>Bacteria</taxon>
        <taxon>Pseudomonadati</taxon>
        <taxon>Pseudomonadota</taxon>
        <taxon>Betaproteobacteria</taxon>
        <taxon>Burkholderiales</taxon>
        <taxon>Alcaligenaceae</taxon>
        <taxon>Bordetella</taxon>
    </lineage>
</organism>
<dbReference type="InterPro" id="IPR009197">
    <property type="entry name" value="MlrC"/>
</dbReference>
<dbReference type="Proteomes" id="UP000092213">
    <property type="component" value="Chromosome"/>
</dbReference>
<protein>
    <recommendedName>
        <fullName evidence="1">Microcystinase C</fullName>
        <shortName evidence="1">MlrC</shortName>
    </recommendedName>
</protein>
<keyword evidence="1" id="KW-0645">Protease</keyword>
<dbReference type="Pfam" id="PF07364">
    <property type="entry name" value="DUF1485"/>
    <property type="match status" value="1"/>
</dbReference>
<dbReference type="InterPro" id="IPR015995">
    <property type="entry name" value="MlrC_N"/>
</dbReference>
<dbReference type="InterPro" id="IPR010799">
    <property type="entry name" value="MlrC_C"/>
</dbReference>
<dbReference type="GO" id="GO:0008237">
    <property type="term" value="F:metallopeptidase activity"/>
    <property type="evidence" value="ECO:0007669"/>
    <property type="project" value="UniProtKB-KW"/>
</dbReference>
<evidence type="ECO:0000256" key="1">
    <source>
        <dbReference type="PIRNR" id="PIRNR012702"/>
    </source>
</evidence>
<dbReference type="GO" id="GO:0006508">
    <property type="term" value="P:proteolysis"/>
    <property type="evidence" value="ECO:0007669"/>
    <property type="project" value="UniProtKB-KW"/>
</dbReference>
<dbReference type="Pfam" id="PF07171">
    <property type="entry name" value="MlrC_C"/>
    <property type="match status" value="1"/>
</dbReference>
<evidence type="ECO:0000259" key="3">
    <source>
        <dbReference type="Pfam" id="PF07364"/>
    </source>
</evidence>
<comment type="cofactor">
    <cofactor evidence="1">
        <name>Zn(2+)</name>
        <dbReference type="ChEBI" id="CHEBI:29105"/>
    </cofactor>
    <text evidence="1">Binds 1 zinc ion per subunit.</text>
</comment>
<proteinExistence type="inferred from homology"/>
<keyword evidence="1" id="KW-0378">Hydrolase</keyword>